<feature type="domain" description="DNA polymerase Y-family little finger" evidence="1">
    <location>
        <begin position="3"/>
        <end position="50"/>
    </location>
</feature>
<reference evidence="3 4" key="1">
    <citation type="submission" date="2016-11" db="EMBL/GenBank/DDBJ databases">
        <title>Draft Genome Sequences of Nine Cyanobacterial Strains from Diverse Habitats.</title>
        <authorList>
            <person name="Zhu T."/>
            <person name="Hou S."/>
            <person name="Lu X."/>
            <person name="Hess W.R."/>
        </authorList>
    </citation>
    <scope>NUCLEOTIDE SEQUENCE [LARGE SCALE GENOMIC DNA]</scope>
    <source>
        <strain evidence="3 4">NIES-30</strain>
    </source>
</reference>
<name>A0A1U7IZ93_9CYAN</name>
<organism evidence="3 4">
    <name type="scientific">Phormidium tenue NIES-30</name>
    <dbReference type="NCBI Taxonomy" id="549789"/>
    <lineage>
        <taxon>Bacteria</taxon>
        <taxon>Bacillati</taxon>
        <taxon>Cyanobacteriota</taxon>
        <taxon>Cyanophyceae</taxon>
        <taxon>Oscillatoriophycideae</taxon>
        <taxon>Oscillatoriales</taxon>
        <taxon>Oscillatoriaceae</taxon>
        <taxon>Phormidium</taxon>
    </lineage>
</organism>
<dbReference type="OrthoDB" id="9808813at2"/>
<gene>
    <name evidence="3" type="ORF">NIES30_23245</name>
</gene>
<proteinExistence type="predicted"/>
<evidence type="ECO:0000259" key="1">
    <source>
        <dbReference type="Pfam" id="PF11799"/>
    </source>
</evidence>
<dbReference type="GO" id="GO:0006281">
    <property type="term" value="P:DNA repair"/>
    <property type="evidence" value="ECO:0007669"/>
    <property type="project" value="InterPro"/>
</dbReference>
<dbReference type="AlphaFoldDB" id="A0A1U7IZ93"/>
<dbReference type="InterPro" id="IPR017961">
    <property type="entry name" value="DNA_pol_Y-fam_little_finger"/>
</dbReference>
<evidence type="ECO:0000259" key="2">
    <source>
        <dbReference type="Pfam" id="PF13438"/>
    </source>
</evidence>
<evidence type="ECO:0000313" key="4">
    <source>
        <dbReference type="Proteomes" id="UP000185557"/>
    </source>
</evidence>
<dbReference type="Pfam" id="PF11799">
    <property type="entry name" value="IMS_C"/>
    <property type="match status" value="1"/>
</dbReference>
<dbReference type="GO" id="GO:0003684">
    <property type="term" value="F:damaged DNA binding"/>
    <property type="evidence" value="ECO:0007669"/>
    <property type="project" value="InterPro"/>
</dbReference>
<dbReference type="Pfam" id="PF13438">
    <property type="entry name" value="DUF4113"/>
    <property type="match status" value="1"/>
</dbReference>
<dbReference type="STRING" id="549789.NIES30_23245"/>
<protein>
    <submittedName>
        <fullName evidence="3">Uncharacterized protein</fullName>
    </submittedName>
</protein>
<dbReference type="Proteomes" id="UP000185557">
    <property type="component" value="Unassembled WGS sequence"/>
</dbReference>
<sequence length="113" mass="12832">MVLPFPANDTPTLVRAALGATEQLYQPGYSFHKAGVMLMDLSHEGIVQGSIFEGQARQERSWELMEVIDALNQKFGSGTVRWATEGLRQGWRMRADRLTQRYTTRWDELVSAT</sequence>
<keyword evidence="4" id="KW-1185">Reference proteome</keyword>
<evidence type="ECO:0000313" key="3">
    <source>
        <dbReference type="EMBL" id="OKH44215.1"/>
    </source>
</evidence>
<accession>A0A1U7IZ93</accession>
<comment type="caution">
    <text evidence="3">The sequence shown here is derived from an EMBL/GenBank/DDBJ whole genome shotgun (WGS) entry which is preliminary data.</text>
</comment>
<feature type="domain" description="DUF4113" evidence="2">
    <location>
        <begin position="64"/>
        <end position="111"/>
    </location>
</feature>
<dbReference type="EMBL" id="MRCG01000025">
    <property type="protein sequence ID" value="OKH44215.1"/>
    <property type="molecule type" value="Genomic_DNA"/>
</dbReference>
<dbReference type="InterPro" id="IPR025188">
    <property type="entry name" value="DUF4113"/>
</dbReference>